<feature type="transmembrane region" description="Helical" evidence="1">
    <location>
        <begin position="157"/>
        <end position="178"/>
    </location>
</feature>
<keyword evidence="1" id="KW-1133">Transmembrane helix</keyword>
<evidence type="ECO:0000313" key="3">
    <source>
        <dbReference type="Proteomes" id="UP000177026"/>
    </source>
</evidence>
<feature type="transmembrane region" description="Helical" evidence="1">
    <location>
        <begin position="12"/>
        <end position="30"/>
    </location>
</feature>
<accession>A0A1F7GRS3</accession>
<dbReference type="Proteomes" id="UP000177026">
    <property type="component" value="Unassembled WGS sequence"/>
</dbReference>
<comment type="caution">
    <text evidence="2">The sequence shown here is derived from an EMBL/GenBank/DDBJ whole genome shotgun (WGS) entry which is preliminary data.</text>
</comment>
<evidence type="ECO:0000256" key="1">
    <source>
        <dbReference type="SAM" id="Phobius"/>
    </source>
</evidence>
<dbReference type="EMBL" id="MFZI01000015">
    <property type="protein sequence ID" value="OGK21565.1"/>
    <property type="molecule type" value="Genomic_DNA"/>
</dbReference>
<evidence type="ECO:0008006" key="4">
    <source>
        <dbReference type="Google" id="ProtNLM"/>
    </source>
</evidence>
<evidence type="ECO:0000313" key="2">
    <source>
        <dbReference type="EMBL" id="OGK21565.1"/>
    </source>
</evidence>
<organism evidence="2 3">
    <name type="scientific">Candidatus Roizmanbacteria bacterium RIFCSPHIGHO2_01_FULL_39_8</name>
    <dbReference type="NCBI Taxonomy" id="1802033"/>
    <lineage>
        <taxon>Bacteria</taxon>
        <taxon>Candidatus Roizmaniibacteriota</taxon>
    </lineage>
</organism>
<name>A0A1F7GRS3_9BACT</name>
<keyword evidence="1" id="KW-0812">Transmembrane</keyword>
<keyword evidence="1" id="KW-0472">Membrane</keyword>
<sequence length="192" mass="22016">MLYQTIKQNKRKFFLIVIAVMVLALFFNFTRPPAYEAVLNLAVGKTNRQQSDNYQYDEYYNLQAINFVSETVHSWFISPALTVRLKTAPLVEIRERKLAGQNIEIVIKANSQEEVKIAVDKTKDFLKTEVENLILTPDGKPAFTVMFYPVLISQKSLPTPLVGLAGLIIGMALALVYLKFLDRYKNLYDHNH</sequence>
<protein>
    <recommendedName>
        <fullName evidence="4">Polysaccharide chain length determinant N-terminal domain-containing protein</fullName>
    </recommendedName>
</protein>
<dbReference type="AlphaFoldDB" id="A0A1F7GRS3"/>
<proteinExistence type="predicted"/>
<reference evidence="2 3" key="1">
    <citation type="journal article" date="2016" name="Nat. Commun.">
        <title>Thousands of microbial genomes shed light on interconnected biogeochemical processes in an aquifer system.</title>
        <authorList>
            <person name="Anantharaman K."/>
            <person name="Brown C.T."/>
            <person name="Hug L.A."/>
            <person name="Sharon I."/>
            <person name="Castelle C.J."/>
            <person name="Probst A.J."/>
            <person name="Thomas B.C."/>
            <person name="Singh A."/>
            <person name="Wilkins M.J."/>
            <person name="Karaoz U."/>
            <person name="Brodie E.L."/>
            <person name="Williams K.H."/>
            <person name="Hubbard S.S."/>
            <person name="Banfield J.F."/>
        </authorList>
    </citation>
    <scope>NUCLEOTIDE SEQUENCE [LARGE SCALE GENOMIC DNA]</scope>
</reference>
<gene>
    <name evidence="2" type="ORF">A2866_05610</name>
</gene>